<evidence type="ECO:0000256" key="5">
    <source>
        <dbReference type="ARBA" id="ARBA00047475"/>
    </source>
</evidence>
<feature type="transmembrane region" description="Helical" evidence="6">
    <location>
        <begin position="688"/>
        <end position="711"/>
    </location>
</feature>
<keyword evidence="4" id="KW-0808">Transferase</keyword>
<dbReference type="CDD" id="cd03784">
    <property type="entry name" value="GT1_Gtf-like"/>
    <property type="match status" value="1"/>
</dbReference>
<dbReference type="WBParaSite" id="SVE_1755800.1">
    <property type="protein sequence ID" value="SVE_1755800.1"/>
    <property type="gene ID" value="SVE_1755800"/>
</dbReference>
<keyword evidence="6" id="KW-0812">Transmembrane</keyword>
<evidence type="ECO:0000256" key="7">
    <source>
        <dbReference type="SAM" id="SignalP"/>
    </source>
</evidence>
<feature type="signal peptide" evidence="7">
    <location>
        <begin position="1"/>
        <end position="18"/>
    </location>
</feature>
<evidence type="ECO:0000256" key="1">
    <source>
        <dbReference type="ARBA" id="ARBA00009995"/>
    </source>
</evidence>
<dbReference type="SUPFAM" id="SSF53756">
    <property type="entry name" value="UDP-Glycosyltransferase/glycogen phosphorylase"/>
    <property type="match status" value="1"/>
</dbReference>
<comment type="catalytic activity">
    <reaction evidence="5">
        <text>glucuronate acceptor + UDP-alpha-D-glucuronate = acceptor beta-D-glucuronoside + UDP + H(+)</text>
        <dbReference type="Rhea" id="RHEA:21032"/>
        <dbReference type="ChEBI" id="CHEBI:15378"/>
        <dbReference type="ChEBI" id="CHEBI:58052"/>
        <dbReference type="ChEBI" id="CHEBI:58223"/>
        <dbReference type="ChEBI" id="CHEBI:132367"/>
        <dbReference type="ChEBI" id="CHEBI:132368"/>
        <dbReference type="EC" id="2.4.1.17"/>
    </reaction>
</comment>
<dbReference type="Pfam" id="PF00201">
    <property type="entry name" value="UDPGT"/>
    <property type="match status" value="1"/>
</dbReference>
<dbReference type="InterPro" id="IPR019428">
    <property type="entry name" value="7TM_GPCR_serpentine_rcpt_Str"/>
</dbReference>
<keyword evidence="8" id="KW-1185">Reference proteome</keyword>
<keyword evidence="3" id="KW-0328">Glycosyltransferase</keyword>
<evidence type="ECO:0000256" key="4">
    <source>
        <dbReference type="ARBA" id="ARBA00022679"/>
    </source>
</evidence>
<keyword evidence="7" id="KW-0732">Signal</keyword>
<dbReference type="SUPFAM" id="SSF81321">
    <property type="entry name" value="Family A G protein-coupled receptor-like"/>
    <property type="match status" value="1"/>
</dbReference>
<dbReference type="AlphaFoldDB" id="A0A0K0FYN1"/>
<keyword evidence="6" id="KW-0472">Membrane</keyword>
<evidence type="ECO:0000313" key="8">
    <source>
        <dbReference type="Proteomes" id="UP000035680"/>
    </source>
</evidence>
<dbReference type="STRING" id="75913.A0A0K0FYN1"/>
<keyword evidence="6" id="KW-1133">Transmembrane helix</keyword>
<dbReference type="EC" id="2.4.1.17" evidence="2"/>
<protein>
    <recommendedName>
        <fullName evidence="2">glucuronosyltransferase</fullName>
        <ecNumber evidence="2">2.4.1.17</ecNumber>
    </recommendedName>
</protein>
<evidence type="ECO:0000256" key="3">
    <source>
        <dbReference type="ARBA" id="ARBA00022676"/>
    </source>
</evidence>
<dbReference type="InterPro" id="IPR002213">
    <property type="entry name" value="UDP_glucos_trans"/>
</dbReference>
<dbReference type="Pfam" id="PF10326">
    <property type="entry name" value="7TM_GPCR_Str"/>
    <property type="match status" value="1"/>
</dbReference>
<feature type="chain" id="PRO_5005330273" description="glucuronosyltransferase" evidence="7">
    <location>
        <begin position="19"/>
        <end position="826"/>
    </location>
</feature>
<dbReference type="Gene3D" id="3.40.50.2000">
    <property type="entry name" value="Glycogen Phosphorylase B"/>
    <property type="match status" value="1"/>
</dbReference>
<feature type="transmembrane region" description="Helical" evidence="6">
    <location>
        <begin position="510"/>
        <end position="532"/>
    </location>
</feature>
<evidence type="ECO:0000256" key="2">
    <source>
        <dbReference type="ARBA" id="ARBA00012544"/>
    </source>
</evidence>
<organism evidence="8 9">
    <name type="scientific">Strongyloides venezuelensis</name>
    <name type="common">Threadworm</name>
    <dbReference type="NCBI Taxonomy" id="75913"/>
    <lineage>
        <taxon>Eukaryota</taxon>
        <taxon>Metazoa</taxon>
        <taxon>Ecdysozoa</taxon>
        <taxon>Nematoda</taxon>
        <taxon>Chromadorea</taxon>
        <taxon>Rhabditida</taxon>
        <taxon>Tylenchina</taxon>
        <taxon>Panagrolaimomorpha</taxon>
        <taxon>Strongyloidoidea</taxon>
        <taxon>Strongyloididae</taxon>
        <taxon>Strongyloides</taxon>
    </lineage>
</organism>
<dbReference type="InterPro" id="IPR050271">
    <property type="entry name" value="UDP-glycosyltransferase"/>
</dbReference>
<evidence type="ECO:0000256" key="6">
    <source>
        <dbReference type="SAM" id="Phobius"/>
    </source>
</evidence>
<comment type="similarity">
    <text evidence="1">Belongs to the UDP-glycosyltransferase family.</text>
</comment>
<reference evidence="8" key="1">
    <citation type="submission" date="2014-07" db="EMBL/GenBank/DDBJ databases">
        <authorList>
            <person name="Martin A.A"/>
            <person name="De Silva N."/>
        </authorList>
    </citation>
    <scope>NUCLEOTIDE SEQUENCE</scope>
</reference>
<dbReference type="Proteomes" id="UP000035680">
    <property type="component" value="Unassembled WGS sequence"/>
</dbReference>
<proteinExistence type="inferred from homology"/>
<sequence length="826" mass="96377">MNLIITILLCNWLFLINCFNSTKPLNVLILTSESGPSHIMSIMPLVEEMIDNGFNVTIFTIHTMPIKDPKKENLKIITSIINSDSEIEFPDPEFVKKVTSKIWNIEFNSYIMGVWMKQKTSIIDLSFKHDRELINRVVNSKWDYVIVDEIITFIGNIIAQKLFQERNIRFGIVATSKDWDYQSRERGMGNIFMGQPLFYGNDMLTTKEHNFIDFSWSLNVAWEKLSHLYYVQWHYERYIKKCVEKLNFISMEYSQRWIFRNGDFVIKEYPDKIFYPTTGAVDNIENGNICLKKKEKPLENNLKKLFDSPDTKEVVYIAFGTAITFYDAPPHILKGFRELFNHHKNVTFVWSYKGPEILNLPPNVNIFDWVPQIEVLRHKKTKIFLTHSGLKSFKEGLCNEVPMIFLPITAEQHHNSLVAKNYLDLPFVNKFYLKGSDLIEYVNELLINYDNYKNKLFKAKYFMEDRVIPSLKESTIRLKHFITKPQITRFTKRKGTDQDWIEYLYLKEIILINIIAEISGILLNILLIGIVLKISNKEFKNYRRILLTTAIFDVIFSIFAFPVGLSMEPANKYFITWTHGFVRFLSTKIKLIIIISIIGSFYITVSNTAIVFYYRYLLITKEKIMSKWHYFILMLINILWNAIGGIIWGWALMISPDEAYQEVNETLGEDFFYNLDGTETEFFVLQPLSLAGICGLGHNTITCMVVILIVFKTYKEIQLSLNKSSNKMTNKSKNLQKQLNITMILQSLTPLIFCVLPVLTMVFCCFVRVPLRGISSIFFITFMFVPAMNALICLICVKICRRRIVGIFIKEKVKNVTSAASKINIR</sequence>
<dbReference type="GO" id="GO:0015020">
    <property type="term" value="F:glucuronosyltransferase activity"/>
    <property type="evidence" value="ECO:0007669"/>
    <property type="project" value="UniProtKB-EC"/>
</dbReference>
<dbReference type="PANTHER" id="PTHR48043:SF119">
    <property type="entry name" value="UDP-GLUCURONOSYLTRANSFERASE"/>
    <property type="match status" value="1"/>
</dbReference>
<name>A0A0K0FYN1_STRVS</name>
<feature type="transmembrane region" description="Helical" evidence="6">
    <location>
        <begin position="544"/>
        <end position="565"/>
    </location>
</feature>
<dbReference type="PANTHER" id="PTHR48043">
    <property type="entry name" value="EG:EG0003.4 PROTEIN-RELATED"/>
    <property type="match status" value="1"/>
</dbReference>
<feature type="transmembrane region" description="Helical" evidence="6">
    <location>
        <begin position="591"/>
        <end position="616"/>
    </location>
</feature>
<reference evidence="9" key="2">
    <citation type="submission" date="2015-08" db="UniProtKB">
        <authorList>
            <consortium name="WormBaseParasite"/>
        </authorList>
    </citation>
    <scope>IDENTIFICATION</scope>
</reference>
<accession>A0A0K0FYN1</accession>
<feature type="transmembrane region" description="Helical" evidence="6">
    <location>
        <begin position="748"/>
        <end position="771"/>
    </location>
</feature>
<feature type="transmembrane region" description="Helical" evidence="6">
    <location>
        <begin position="777"/>
        <end position="800"/>
    </location>
</feature>
<feature type="transmembrane region" description="Helical" evidence="6">
    <location>
        <begin position="628"/>
        <end position="651"/>
    </location>
</feature>
<evidence type="ECO:0000313" key="9">
    <source>
        <dbReference type="WBParaSite" id="SVE_1755800.1"/>
    </source>
</evidence>